<dbReference type="PANTHER" id="PTHR37937:SF1">
    <property type="entry name" value="CONJUGATIVE TRANSFER: DNA TRANSPORT"/>
    <property type="match status" value="1"/>
</dbReference>
<evidence type="ECO:0000256" key="7">
    <source>
        <dbReference type="SAM" id="Phobius"/>
    </source>
</evidence>
<dbReference type="InterPro" id="IPR003688">
    <property type="entry name" value="TraG/VirD4"/>
</dbReference>
<feature type="transmembrane region" description="Helical" evidence="7">
    <location>
        <begin position="34"/>
        <end position="58"/>
    </location>
</feature>
<evidence type="ECO:0000256" key="5">
    <source>
        <dbReference type="ARBA" id="ARBA00022989"/>
    </source>
</evidence>
<evidence type="ECO:0000256" key="4">
    <source>
        <dbReference type="ARBA" id="ARBA00022692"/>
    </source>
</evidence>
<comment type="subcellular location">
    <subcellularLocation>
        <location evidence="1">Cell membrane</location>
        <topology evidence="1">Multi-pass membrane protein</topology>
    </subcellularLocation>
</comment>
<evidence type="ECO:0000256" key="6">
    <source>
        <dbReference type="ARBA" id="ARBA00023136"/>
    </source>
</evidence>
<evidence type="ECO:0000313" key="9">
    <source>
        <dbReference type="Proteomes" id="UP000678276"/>
    </source>
</evidence>
<organism evidence="8 9">
    <name type="scientific">Jiella mangrovi</name>
    <dbReference type="NCBI Taxonomy" id="2821407"/>
    <lineage>
        <taxon>Bacteria</taxon>
        <taxon>Pseudomonadati</taxon>
        <taxon>Pseudomonadota</taxon>
        <taxon>Alphaproteobacteria</taxon>
        <taxon>Hyphomicrobiales</taxon>
        <taxon>Aurantimonadaceae</taxon>
        <taxon>Jiella</taxon>
    </lineage>
</organism>
<evidence type="ECO:0000256" key="2">
    <source>
        <dbReference type="ARBA" id="ARBA00008806"/>
    </source>
</evidence>
<dbReference type="PANTHER" id="PTHR37937">
    <property type="entry name" value="CONJUGATIVE TRANSFER: DNA TRANSPORT"/>
    <property type="match status" value="1"/>
</dbReference>
<sequence>MSPFWSGSALAVAARATAAGLTLWALGAFAQGLGFSFVAWCAYGLLAYFGLAAVWYLVRRWRDARALAAVLEPTGLYGHGHIADEAHVAEYGLADPSYDGSGLFLGAVGQTILSYKGYSHVSVRAPNGGGKSESLVMTNCLGLGADRNLVVTAKGGEVASITLRHRRDRLKQNVAIINPWRIDDLPNFDFNPLQVLVRMAATGDPEIVDFARAIFSVLVPEPEQSGDNKFFREAAKDLLVWLAIALAYWEAETGELVCNLPYLYRVIGGGDESLGPWLVRMQSTDAGSGLLKVAAGRITAKAKRSEKTFENVLSEAQNALAIFDPHGPLGRAMEYSDFDPQDLKNKKMSIYIVAPPEKLIGEYGKWMGLVVDVLIRTCLQARKAEPRVTFLLDEFANLSTTALPAILPALYIGRAYGTQIVTFVQDRRSYERYGKESSAFDTQCDVICSWGVRDLNDAEWIEKRSGQASVITESGTIPADASSGDLDTGRASMGLSEKAIPVIRKDQAIQLPDHTHLIFYKNKAPILADLISYKMVDPWVRQADIPQGDPERFPIRFKLKGR</sequence>
<dbReference type="InterPro" id="IPR051539">
    <property type="entry name" value="T4SS-coupling_protein"/>
</dbReference>
<gene>
    <name evidence="8" type="ORF">J6595_01355</name>
</gene>
<reference evidence="8 9" key="1">
    <citation type="submission" date="2021-04" db="EMBL/GenBank/DDBJ databases">
        <title>Whole genome sequence of Jiella sp. KSK16Y-1.</title>
        <authorList>
            <person name="Tuo L."/>
        </authorList>
    </citation>
    <scope>NUCLEOTIDE SEQUENCE [LARGE SCALE GENOMIC DNA]</scope>
    <source>
        <strain evidence="8 9">KSK16Y-1</strain>
    </source>
</reference>
<dbReference type="EMBL" id="JAGJCF010000001">
    <property type="protein sequence ID" value="MBP0614237.1"/>
    <property type="molecule type" value="Genomic_DNA"/>
</dbReference>
<name>A0ABS4BBV8_9HYPH</name>
<dbReference type="RefSeq" id="WP_209592657.1">
    <property type="nucleotide sequence ID" value="NZ_JAGJCF010000001.1"/>
</dbReference>
<comment type="similarity">
    <text evidence="2">Belongs to the VirD4/TraG family.</text>
</comment>
<dbReference type="Gene3D" id="3.40.50.300">
    <property type="entry name" value="P-loop containing nucleotide triphosphate hydrolases"/>
    <property type="match status" value="1"/>
</dbReference>
<keyword evidence="6 7" id="KW-0472">Membrane</keyword>
<keyword evidence="4 7" id="KW-0812">Transmembrane</keyword>
<protein>
    <submittedName>
        <fullName evidence="8">Type IV secretory system conjugative DNA transfer family protein</fullName>
    </submittedName>
</protein>
<accession>A0ABS4BBV8</accession>
<keyword evidence="3" id="KW-1003">Cell membrane</keyword>
<comment type="caution">
    <text evidence="8">The sequence shown here is derived from an EMBL/GenBank/DDBJ whole genome shotgun (WGS) entry which is preliminary data.</text>
</comment>
<dbReference type="Proteomes" id="UP000678276">
    <property type="component" value="Unassembled WGS sequence"/>
</dbReference>
<keyword evidence="5 7" id="KW-1133">Transmembrane helix</keyword>
<evidence type="ECO:0000256" key="1">
    <source>
        <dbReference type="ARBA" id="ARBA00004651"/>
    </source>
</evidence>
<dbReference type="InterPro" id="IPR027417">
    <property type="entry name" value="P-loop_NTPase"/>
</dbReference>
<evidence type="ECO:0000313" key="8">
    <source>
        <dbReference type="EMBL" id="MBP0614237.1"/>
    </source>
</evidence>
<keyword evidence="9" id="KW-1185">Reference proteome</keyword>
<dbReference type="Pfam" id="PF02534">
    <property type="entry name" value="T4SS-DNA_transf"/>
    <property type="match status" value="1"/>
</dbReference>
<dbReference type="SUPFAM" id="SSF52540">
    <property type="entry name" value="P-loop containing nucleoside triphosphate hydrolases"/>
    <property type="match status" value="1"/>
</dbReference>
<proteinExistence type="inferred from homology"/>
<evidence type="ECO:0000256" key="3">
    <source>
        <dbReference type="ARBA" id="ARBA00022475"/>
    </source>
</evidence>